<feature type="domain" description="Apple" evidence="3">
    <location>
        <begin position="212"/>
        <end position="296"/>
    </location>
</feature>
<evidence type="ECO:0000313" key="6">
    <source>
        <dbReference type="Proteomes" id="UP000267096"/>
    </source>
</evidence>
<feature type="domain" description="ZP" evidence="4">
    <location>
        <begin position="392"/>
        <end position="642"/>
    </location>
</feature>
<feature type="domain" description="Apple" evidence="3">
    <location>
        <begin position="306"/>
        <end position="383"/>
    </location>
</feature>
<feature type="domain" description="Apple" evidence="3">
    <location>
        <begin position="21"/>
        <end position="112"/>
    </location>
</feature>
<proteinExistence type="predicted"/>
<dbReference type="Proteomes" id="UP000267096">
    <property type="component" value="Unassembled WGS sequence"/>
</dbReference>
<evidence type="ECO:0000256" key="1">
    <source>
        <dbReference type="SAM" id="Phobius"/>
    </source>
</evidence>
<dbReference type="SMART" id="SM00473">
    <property type="entry name" value="PAN_AP"/>
    <property type="match status" value="4"/>
</dbReference>
<dbReference type="PROSITE" id="PS50948">
    <property type="entry name" value="PAN"/>
    <property type="match status" value="4"/>
</dbReference>
<name>A0A158PN22_ANISI</name>
<protein>
    <submittedName>
        <fullName evidence="7">PAN domain protein</fullName>
    </submittedName>
</protein>
<feature type="transmembrane region" description="Helical" evidence="1">
    <location>
        <begin position="730"/>
        <end position="753"/>
    </location>
</feature>
<evidence type="ECO:0000313" key="7">
    <source>
        <dbReference type="WBParaSite" id="ASIM_0001084901-mRNA-1"/>
    </source>
</evidence>
<feature type="signal peptide" evidence="2">
    <location>
        <begin position="1"/>
        <end position="17"/>
    </location>
</feature>
<evidence type="ECO:0000259" key="4">
    <source>
        <dbReference type="PROSITE" id="PS51034"/>
    </source>
</evidence>
<accession>A0A158PN22</accession>
<dbReference type="InterPro" id="IPR003609">
    <property type="entry name" value="Pan_app"/>
</dbReference>
<dbReference type="PROSITE" id="PS51034">
    <property type="entry name" value="ZP_2"/>
    <property type="match status" value="1"/>
</dbReference>
<keyword evidence="2" id="KW-0732">Signal</keyword>
<reference evidence="7" key="1">
    <citation type="submission" date="2016-04" db="UniProtKB">
        <authorList>
            <consortium name="WormBaseParasite"/>
        </authorList>
    </citation>
    <scope>IDENTIFICATION</scope>
</reference>
<sequence>MLALLLSILFIAHPSKAVFECGNHETTAFVRIARARLDGTPVVISTAGHDLTCAQYCRNNIEPTTGAQRVCASFNFDGRETCYFFDDAASPAGTSDLAKNPSGNNFYYEKTCIPGVSAHEACTYRSFSFERIRKTTLEGFVRKSVQVASREQCLAACLKEDEFVCRSVNYNYDTYLCELSTEDRRSKPTHLRQNEAPVDYYDNNCLSRQTRCGESGGNLVFVKTTNFEIHFYDHTQSVEAQESFCLQKCLDSLNTFCRSVEFSPTEKNCIVSDEDTFSRADQQGQVQGKDYYEPICVAADLSSSTCRQQAAFERFIGSQIEGDPVASAQGVTVSDCISLCFQNLNCKSINYDRTQSTCYIYAVGRVDANIKSNPSTDFYEFNCESQFGGMALCTNEGIRFIVNTKEPYTGAIYAAERFSTCSQVVENAKQISITFPPPTISTDCGTVIKDGKLEALVVVSLDGVLPHQVTTEWDRFYRVACDISMDKMVKEGSVVVTTIYDAGEANTQVLEMGTPPPVTAQLSFIDADDQPLGKASIGDSIQMIVTSEQAGPHNMMITDCTATRVGGEGEAVPFTIIDNGCPRYPALVGPVEQDFDKNRLKCDMKAFRLDGSYDIQIMCQIMFCAGPNGCPPSNCLDSGTNELFVSHGRKKRSIATNQTEETLSAIIRVLAKGEEDDDAADIDLLTNASNAFINGRSQLGLRCPSGLTIRNLNVYSSSWDDLDMVCMSEVWFISSIVSVSLVCLMLSGLIVVWGCNSLKASSKLPL</sequence>
<dbReference type="GO" id="GO:0009653">
    <property type="term" value="P:anatomical structure morphogenesis"/>
    <property type="evidence" value="ECO:0007669"/>
    <property type="project" value="TreeGrafter"/>
</dbReference>
<feature type="domain" description="Apple" evidence="3">
    <location>
        <begin position="122"/>
        <end position="205"/>
    </location>
</feature>
<dbReference type="InterPro" id="IPR001507">
    <property type="entry name" value="ZP_dom"/>
</dbReference>
<keyword evidence="1" id="KW-0812">Transmembrane</keyword>
<feature type="chain" id="PRO_5043135154" evidence="2">
    <location>
        <begin position="18"/>
        <end position="766"/>
    </location>
</feature>
<dbReference type="Pfam" id="PF00024">
    <property type="entry name" value="PAN_1"/>
    <property type="match status" value="4"/>
</dbReference>
<evidence type="ECO:0000259" key="3">
    <source>
        <dbReference type="PROSITE" id="PS50948"/>
    </source>
</evidence>
<evidence type="ECO:0000256" key="2">
    <source>
        <dbReference type="SAM" id="SignalP"/>
    </source>
</evidence>
<dbReference type="WBParaSite" id="ASIM_0001084901-mRNA-1">
    <property type="protein sequence ID" value="ASIM_0001084901-mRNA-1"/>
    <property type="gene ID" value="ASIM_0001084901"/>
</dbReference>
<dbReference type="AlphaFoldDB" id="A0A158PN22"/>
<dbReference type="Gene3D" id="3.50.4.10">
    <property type="entry name" value="Hepatocyte Growth Factor"/>
    <property type="match status" value="3"/>
</dbReference>
<dbReference type="InterPro" id="IPR052774">
    <property type="entry name" value="Celegans_DevNeuronal_Protein"/>
</dbReference>
<reference evidence="5 6" key="2">
    <citation type="submission" date="2018-11" db="EMBL/GenBank/DDBJ databases">
        <authorList>
            <consortium name="Pathogen Informatics"/>
        </authorList>
    </citation>
    <scope>NUCLEOTIDE SEQUENCE [LARGE SCALE GENOMIC DNA]</scope>
</reference>
<gene>
    <name evidence="5" type="ORF">ASIM_LOCUS10407</name>
</gene>
<dbReference type="EMBL" id="UYRR01030997">
    <property type="protein sequence ID" value="VDK42924.1"/>
    <property type="molecule type" value="Genomic_DNA"/>
</dbReference>
<dbReference type="InterPro" id="IPR055355">
    <property type="entry name" value="ZP-C"/>
</dbReference>
<dbReference type="PANTHER" id="PTHR47327">
    <property type="entry name" value="FI18240P1-RELATED"/>
    <property type="match status" value="1"/>
</dbReference>
<evidence type="ECO:0000313" key="5">
    <source>
        <dbReference type="EMBL" id="VDK42924.1"/>
    </source>
</evidence>
<organism evidence="7">
    <name type="scientific">Anisakis simplex</name>
    <name type="common">Herring worm</name>
    <dbReference type="NCBI Taxonomy" id="6269"/>
    <lineage>
        <taxon>Eukaryota</taxon>
        <taxon>Metazoa</taxon>
        <taxon>Ecdysozoa</taxon>
        <taxon>Nematoda</taxon>
        <taxon>Chromadorea</taxon>
        <taxon>Rhabditida</taxon>
        <taxon>Spirurina</taxon>
        <taxon>Ascaridomorpha</taxon>
        <taxon>Ascaridoidea</taxon>
        <taxon>Anisakidae</taxon>
        <taxon>Anisakis</taxon>
        <taxon>Anisakis simplex complex</taxon>
    </lineage>
</organism>
<dbReference type="PANTHER" id="PTHR47327:SF3">
    <property type="entry name" value="PAN DOMAIN PROTEIN"/>
    <property type="match status" value="1"/>
</dbReference>
<keyword evidence="6" id="KW-1185">Reference proteome</keyword>
<dbReference type="Pfam" id="PF00100">
    <property type="entry name" value="Zona_pellucida"/>
    <property type="match status" value="1"/>
</dbReference>
<dbReference type="SUPFAM" id="SSF57414">
    <property type="entry name" value="Hairpin loop containing domain-like"/>
    <property type="match status" value="4"/>
</dbReference>
<keyword evidence="1" id="KW-1133">Transmembrane helix</keyword>
<dbReference type="CDD" id="cd01099">
    <property type="entry name" value="PAN_AP_HGF"/>
    <property type="match status" value="2"/>
</dbReference>
<dbReference type="OrthoDB" id="5775605at2759"/>
<keyword evidence="1" id="KW-0472">Membrane</keyword>
<dbReference type="SMART" id="SM00241">
    <property type="entry name" value="ZP"/>
    <property type="match status" value="1"/>
</dbReference>